<dbReference type="EMBL" id="BAAAZU010000004">
    <property type="protein sequence ID" value="GAA3920443.1"/>
    <property type="molecule type" value="Genomic_DNA"/>
</dbReference>
<feature type="chain" id="PRO_5047043637" evidence="1">
    <location>
        <begin position="24"/>
        <end position="566"/>
    </location>
</feature>
<dbReference type="Gene3D" id="3.20.20.140">
    <property type="entry name" value="Metal-dependent hydrolases"/>
    <property type="match status" value="1"/>
</dbReference>
<proteinExistence type="predicted"/>
<gene>
    <name evidence="3" type="ORF">GCM10022229_12650</name>
</gene>
<evidence type="ECO:0000256" key="1">
    <source>
        <dbReference type="SAM" id="SignalP"/>
    </source>
</evidence>
<dbReference type="SUPFAM" id="SSF51556">
    <property type="entry name" value="Metallo-dependent hydrolases"/>
    <property type="match status" value="1"/>
</dbReference>
<comment type="caution">
    <text evidence="3">The sequence shown here is derived from an EMBL/GenBank/DDBJ whole genome shotgun (WGS) entry which is preliminary data.</text>
</comment>
<dbReference type="PANTHER" id="PTHR22642:SF2">
    <property type="entry name" value="PROTEIN LONG AFTER FAR-RED 3"/>
    <property type="match status" value="1"/>
</dbReference>
<reference evidence="4" key="1">
    <citation type="journal article" date="2019" name="Int. J. Syst. Evol. Microbiol.">
        <title>The Global Catalogue of Microorganisms (GCM) 10K type strain sequencing project: providing services to taxonomists for standard genome sequencing and annotation.</title>
        <authorList>
            <consortium name="The Broad Institute Genomics Platform"/>
            <consortium name="The Broad Institute Genome Sequencing Center for Infectious Disease"/>
            <person name="Wu L."/>
            <person name="Ma J."/>
        </authorList>
    </citation>
    <scope>NUCLEOTIDE SEQUENCE [LARGE SCALE GENOMIC DNA]</scope>
    <source>
        <strain evidence="4">JCM 16916</strain>
    </source>
</reference>
<keyword evidence="1" id="KW-0732">Signal</keyword>
<dbReference type="CDD" id="cd01300">
    <property type="entry name" value="YtcJ_like"/>
    <property type="match status" value="1"/>
</dbReference>
<dbReference type="Gene3D" id="3.10.310.70">
    <property type="match status" value="1"/>
</dbReference>
<dbReference type="Pfam" id="PF07969">
    <property type="entry name" value="Amidohydro_3"/>
    <property type="match status" value="1"/>
</dbReference>
<keyword evidence="4" id="KW-1185">Reference proteome</keyword>
<dbReference type="SUPFAM" id="SSF51338">
    <property type="entry name" value="Composite domain of metallo-dependent hydrolases"/>
    <property type="match status" value="1"/>
</dbReference>
<dbReference type="InterPro" id="IPR011059">
    <property type="entry name" value="Metal-dep_hydrolase_composite"/>
</dbReference>
<sequence>MNRLPTLILAMAGLATALSPALARAQARADTVLVGGKVWTGNPAQPEAEAVAILDGRIAAVGSDADVRRWAGTQTQVFELRGRRVVPGFNDAHVHFFDGGQGLASVQLRDAPSPEAFRDRIGAYAATLAPGRWVLNGNWDHERWTPAELPTRQLIDAVTPDNPVFINRLDGHMALANSLALELAGITRDTPDPPGGSIVRDAGGEPTGMLKDAAMNAVYAVIPEADADEIATALRAAMHYANENGVTSVQDMSASPDILRGYQQLLDDGELTVRVYGAQPLARWERLAGPGITAGFGNDMLRIGRLKGFADGSLGSTTALFFEPYLDEPGTSGLPSDEMVEQDAMLDDMVGADAAGLQLAVHAIGDKANATILDMYAEVARRNGPRDRRLRIEHAQHLRAEDIARFHALHVVASMQPYHAIDDGRWAEKRIGAERAKGTYAFRSLLDAGVVLAFGSDWFVAPMEPLMGIYAAVTRRTLDGAHPGGWVPEQKISVAEAVRAYTAGSAYASGEESLKGTLEPGKLADLVVLSDDIFAIDPAAIEGVRVDATVLGGKVVFERKAVPAGP</sequence>
<name>A0ABP7MCU6_9GAMM</name>
<protein>
    <submittedName>
        <fullName evidence="3">Amidohydrolase</fullName>
    </submittedName>
</protein>
<feature type="domain" description="Amidohydrolase 3" evidence="2">
    <location>
        <begin position="76"/>
        <end position="557"/>
    </location>
</feature>
<feature type="signal peptide" evidence="1">
    <location>
        <begin position="1"/>
        <end position="23"/>
    </location>
</feature>
<dbReference type="Gene3D" id="2.30.40.10">
    <property type="entry name" value="Urease, subunit C, domain 1"/>
    <property type="match status" value="1"/>
</dbReference>
<dbReference type="RefSeq" id="WP_344759106.1">
    <property type="nucleotide sequence ID" value="NZ_BAAAZU010000004.1"/>
</dbReference>
<dbReference type="InterPro" id="IPR032466">
    <property type="entry name" value="Metal_Hydrolase"/>
</dbReference>
<organism evidence="3 4">
    <name type="scientific">Luteimonas lutimaris</name>
    <dbReference type="NCBI Taxonomy" id="698645"/>
    <lineage>
        <taxon>Bacteria</taxon>
        <taxon>Pseudomonadati</taxon>
        <taxon>Pseudomonadota</taxon>
        <taxon>Gammaproteobacteria</taxon>
        <taxon>Lysobacterales</taxon>
        <taxon>Lysobacteraceae</taxon>
        <taxon>Luteimonas</taxon>
    </lineage>
</organism>
<dbReference type="InterPro" id="IPR033932">
    <property type="entry name" value="YtcJ-like"/>
</dbReference>
<evidence type="ECO:0000313" key="3">
    <source>
        <dbReference type="EMBL" id="GAA3920443.1"/>
    </source>
</evidence>
<dbReference type="InterPro" id="IPR013108">
    <property type="entry name" value="Amidohydro_3"/>
</dbReference>
<evidence type="ECO:0000259" key="2">
    <source>
        <dbReference type="Pfam" id="PF07969"/>
    </source>
</evidence>
<evidence type="ECO:0000313" key="4">
    <source>
        <dbReference type="Proteomes" id="UP001501727"/>
    </source>
</evidence>
<dbReference type="Proteomes" id="UP001501727">
    <property type="component" value="Unassembled WGS sequence"/>
</dbReference>
<dbReference type="PANTHER" id="PTHR22642">
    <property type="entry name" value="IMIDAZOLONEPROPIONASE"/>
    <property type="match status" value="1"/>
</dbReference>
<accession>A0ABP7MCU6</accession>